<protein>
    <submittedName>
        <fullName evidence="3">Iron dicitrate transport regulator FecR</fullName>
    </submittedName>
</protein>
<feature type="domain" description="FecR protein" evidence="1">
    <location>
        <begin position="116"/>
        <end position="211"/>
    </location>
</feature>
<dbReference type="InterPro" id="IPR006860">
    <property type="entry name" value="FecR"/>
</dbReference>
<dbReference type="Proteomes" id="UP000290849">
    <property type="component" value="Unassembled WGS sequence"/>
</dbReference>
<keyword evidence="4" id="KW-1185">Reference proteome</keyword>
<evidence type="ECO:0000259" key="2">
    <source>
        <dbReference type="Pfam" id="PF16220"/>
    </source>
</evidence>
<organism evidence="3 4">
    <name type="scientific">Achromobacter aloeverae</name>
    <dbReference type="NCBI Taxonomy" id="1750518"/>
    <lineage>
        <taxon>Bacteria</taxon>
        <taxon>Pseudomonadati</taxon>
        <taxon>Pseudomonadota</taxon>
        <taxon>Betaproteobacteria</taxon>
        <taxon>Burkholderiales</taxon>
        <taxon>Alcaligenaceae</taxon>
        <taxon>Achromobacter</taxon>
    </lineage>
</organism>
<evidence type="ECO:0000259" key="1">
    <source>
        <dbReference type="Pfam" id="PF04773"/>
    </source>
</evidence>
<reference evidence="3 4" key="1">
    <citation type="journal article" date="2017" name="Int. J. Syst. Evol. Microbiol.">
        <title>Achromobacter aloeverae sp. nov., isolated from the root of Aloe vera (L.) Burm.f.</title>
        <authorList>
            <person name="Kuncharoen N."/>
            <person name="Muramatsu Y."/>
            <person name="Shibata C."/>
            <person name="Kamakura Y."/>
            <person name="Nakagawa Y."/>
            <person name="Tanasupawat S."/>
        </authorList>
    </citation>
    <scope>NUCLEOTIDE SEQUENCE [LARGE SCALE GENOMIC DNA]</scope>
    <source>
        <strain evidence="3 4">AVA-1</strain>
    </source>
</reference>
<dbReference type="PIRSF" id="PIRSF018266">
    <property type="entry name" value="FecR"/>
    <property type="match status" value="1"/>
</dbReference>
<evidence type="ECO:0000313" key="3">
    <source>
        <dbReference type="EMBL" id="RXN83731.1"/>
    </source>
</evidence>
<dbReference type="Pfam" id="PF04773">
    <property type="entry name" value="FecR"/>
    <property type="match status" value="1"/>
</dbReference>
<dbReference type="PANTHER" id="PTHR30273">
    <property type="entry name" value="PERIPLASMIC SIGNAL SENSOR AND SIGMA FACTOR ACTIVATOR FECR-RELATED"/>
    <property type="match status" value="1"/>
</dbReference>
<name>A0A4Q1HCX1_9BURK</name>
<dbReference type="PANTHER" id="PTHR30273:SF2">
    <property type="entry name" value="PROTEIN FECR"/>
    <property type="match status" value="1"/>
</dbReference>
<evidence type="ECO:0000313" key="4">
    <source>
        <dbReference type="Proteomes" id="UP000290849"/>
    </source>
</evidence>
<gene>
    <name evidence="3" type="ORF">C7R54_26000</name>
</gene>
<dbReference type="EMBL" id="PYAL01000009">
    <property type="protein sequence ID" value="RXN83731.1"/>
    <property type="molecule type" value="Genomic_DNA"/>
</dbReference>
<dbReference type="OrthoDB" id="1100567at2"/>
<dbReference type="InterPro" id="IPR012373">
    <property type="entry name" value="Ferrdict_sens_TM"/>
</dbReference>
<comment type="caution">
    <text evidence="3">The sequence shown here is derived from an EMBL/GenBank/DDBJ whole genome shotgun (WGS) entry which is preliminary data.</text>
</comment>
<dbReference type="Pfam" id="PF16220">
    <property type="entry name" value="DUF4880"/>
    <property type="match status" value="1"/>
</dbReference>
<feature type="domain" description="FecR N-terminal" evidence="2">
    <location>
        <begin position="19"/>
        <end position="61"/>
    </location>
</feature>
<dbReference type="RefSeq" id="WP_129153844.1">
    <property type="nucleotide sequence ID" value="NZ_JBHSDO010000015.1"/>
</dbReference>
<dbReference type="InterPro" id="IPR032623">
    <property type="entry name" value="FecR_N"/>
</dbReference>
<dbReference type="AlphaFoldDB" id="A0A4Q1HCX1"/>
<accession>A0A4Q1HCX1</accession>
<dbReference type="GO" id="GO:0016989">
    <property type="term" value="F:sigma factor antagonist activity"/>
    <property type="evidence" value="ECO:0007669"/>
    <property type="project" value="TreeGrafter"/>
</dbReference>
<sequence>MSQSAVRLPADVSEDHVRREAVAYFALLASGSATPSDQDAAARWRSAHPAHERAWQRLERMRLALAGLPPRIAAPVLTAAARRRRAMLKSVLACAGTGALAYGAWRGLPWGIWGADYRTAKGGYQDVTLDDGTRVALDTDSAIDVRYSEMGREIRLLAGQILVTSGKDVAARSRPLLVSTRDGVARPLGTRFTVRQLDGGTRVAVYEGRVELAPARASDRLVVAAGESAVFDAGAVGTLRPADPAALAWRQGSLAVVDWRLGDLLAELGRYRAGYLGCDGAVADLRVSGTYPVLDTDQALAALVRAFPLRLSRFSRYWVTVEAA</sequence>
<dbReference type="Gene3D" id="2.60.120.1440">
    <property type="match status" value="1"/>
</dbReference>
<proteinExistence type="predicted"/>